<evidence type="ECO:0000256" key="1">
    <source>
        <dbReference type="SAM" id="MobiDB-lite"/>
    </source>
</evidence>
<accession>A0A1B1AEL8</accession>
<sequence>MRTIALAAIFGVGLLAGGVAAADPYNDPAGRFTVNTPAGWRIQPRNATGQSVVLAFNATNDCYFFGVPNPATANSSPEAVHNTQTPLTPEAWATAGTPVRDFFDGAAPTVVSQSVDTSGFWPVQRAELRGPSKTAYAAILTRPGLEIRAFCSGASSASAYDSIFASLGHPNDAAWQQAAQEAGAARAAREAAAPPAAAQGQATTEEAQPEERRQRRNRDPSRRD</sequence>
<evidence type="ECO:0000313" key="3">
    <source>
        <dbReference type="EMBL" id="ANP44992.1"/>
    </source>
</evidence>
<dbReference type="KEGG" id="cbot:ATE48_03170"/>
<dbReference type="AlphaFoldDB" id="A0A1B1AEL8"/>
<dbReference type="STRING" id="1759059.ATE48_03170"/>
<proteinExistence type="predicted"/>
<dbReference type="RefSeq" id="WP_066767719.1">
    <property type="nucleotide sequence ID" value="NZ_CP013244.1"/>
</dbReference>
<feature type="compositionally biased region" description="Basic and acidic residues" evidence="1">
    <location>
        <begin position="209"/>
        <end position="224"/>
    </location>
</feature>
<dbReference type="EMBL" id="CP013244">
    <property type="protein sequence ID" value="ANP44992.1"/>
    <property type="molecule type" value="Genomic_DNA"/>
</dbReference>
<feature type="chain" id="PRO_5008518663" evidence="2">
    <location>
        <begin position="22"/>
        <end position="224"/>
    </location>
</feature>
<gene>
    <name evidence="3" type="ORF">ATE48_03170</name>
</gene>
<feature type="region of interest" description="Disordered" evidence="1">
    <location>
        <begin position="175"/>
        <end position="224"/>
    </location>
</feature>
<dbReference type="OrthoDB" id="8487988at2"/>
<keyword evidence="4" id="KW-1185">Reference proteome</keyword>
<keyword evidence="2" id="KW-0732">Signal</keyword>
<dbReference type="Proteomes" id="UP000092498">
    <property type="component" value="Chromosome"/>
</dbReference>
<feature type="compositionally biased region" description="Low complexity" evidence="1">
    <location>
        <begin position="175"/>
        <end position="206"/>
    </location>
</feature>
<evidence type="ECO:0000256" key="2">
    <source>
        <dbReference type="SAM" id="SignalP"/>
    </source>
</evidence>
<name>A0A1B1AEL8_9PROT</name>
<feature type="signal peptide" evidence="2">
    <location>
        <begin position="1"/>
        <end position="21"/>
    </location>
</feature>
<dbReference type="InParanoid" id="A0A1B1AEL8"/>
<protein>
    <submittedName>
        <fullName evidence="3">Uncharacterized protein</fullName>
    </submittedName>
</protein>
<organism evidence="3 4">
    <name type="scientific">Candidatus Viadribacter manganicus</name>
    <dbReference type="NCBI Taxonomy" id="1759059"/>
    <lineage>
        <taxon>Bacteria</taxon>
        <taxon>Pseudomonadati</taxon>
        <taxon>Pseudomonadota</taxon>
        <taxon>Alphaproteobacteria</taxon>
        <taxon>Hyphomonadales</taxon>
        <taxon>Hyphomonadaceae</taxon>
        <taxon>Candidatus Viadribacter</taxon>
    </lineage>
</organism>
<reference evidence="3 4" key="1">
    <citation type="submission" date="2015-11" db="EMBL/GenBank/DDBJ databases">
        <title>Whole-Genome Sequence of Candidatus Oderbacter manganicum from the National Park Lower Oder Valley, Germany.</title>
        <authorList>
            <person name="Braun B."/>
            <person name="Liere K."/>
            <person name="Szewzyk U."/>
        </authorList>
    </citation>
    <scope>NUCLEOTIDE SEQUENCE [LARGE SCALE GENOMIC DNA]</scope>
    <source>
        <strain evidence="3 4">OTSz_A_272</strain>
    </source>
</reference>
<evidence type="ECO:0000313" key="4">
    <source>
        <dbReference type="Proteomes" id="UP000092498"/>
    </source>
</evidence>